<accession>A0A549YFN8</accession>
<gene>
    <name evidence="1" type="ORF">FH966_02665</name>
</gene>
<proteinExistence type="predicted"/>
<dbReference type="Proteomes" id="UP000319280">
    <property type="component" value="Unassembled WGS sequence"/>
</dbReference>
<name>A0A549YFN8_9BACI</name>
<dbReference type="RefSeq" id="WP_142789973.1">
    <property type="nucleotide sequence ID" value="NZ_VJMZ01000001.1"/>
</dbReference>
<evidence type="ECO:0008006" key="3">
    <source>
        <dbReference type="Google" id="ProtNLM"/>
    </source>
</evidence>
<comment type="caution">
    <text evidence="1">The sequence shown here is derived from an EMBL/GenBank/DDBJ whole genome shotgun (WGS) entry which is preliminary data.</text>
</comment>
<organism evidence="1 2">
    <name type="scientific">Lentibacillus cibarius</name>
    <dbReference type="NCBI Taxonomy" id="2583219"/>
    <lineage>
        <taxon>Bacteria</taxon>
        <taxon>Bacillati</taxon>
        <taxon>Bacillota</taxon>
        <taxon>Bacilli</taxon>
        <taxon>Bacillales</taxon>
        <taxon>Bacillaceae</taxon>
        <taxon>Lentibacillus</taxon>
    </lineage>
</organism>
<dbReference type="AlphaFoldDB" id="A0A549YFN8"/>
<sequence length="493" mass="56962">MNNFFTASEWEGMHEKYDIKKLKEMDYLVIDRLLNFEVFRDDDYKIKGKIMAEKTDIAKGDTNYYENHQAGEIVEYTNLTGSNSYGTVTYIIDQCLITARNSQYTNLGENPVEKLVIEFSASQVLKQYHGNKSNTEILIDWYINGPDISFPSSTERQFISTTKRKRSNIDPDYHLVNRQKQNSSSRDCAIVEYNGMKFIVFAVLKDIGPEWSHNIGVEYRREWGIPNETERKAIAEILSFAFGGQLLNVGSTEYDSDYNPLKEISVNPWGKNVVSRCKESKTSPVGFYYTDIAFKMEDILNHLVKKYLALRESLKLNSVLSRYWIAKDMPLGTNLPVLASGLEVLVDSWFKSSISKNKGIHIDKDTYWVMIEDELSSLSLKLDNYPFKEKILNKLKFAYNMGVNEKKEKFFEEINLPININDKKALRARNDMAHGSTIKSEKDIIKTLRSSRTYETLFERTILKILDYDGIYIDKSVKGWPARYMGDTPEEGC</sequence>
<evidence type="ECO:0000313" key="1">
    <source>
        <dbReference type="EMBL" id="TRM10704.1"/>
    </source>
</evidence>
<protein>
    <recommendedName>
        <fullName evidence="3">ApeA N-terminal domain-containing protein</fullName>
    </recommendedName>
</protein>
<reference evidence="1 2" key="1">
    <citation type="submission" date="2019-07" db="EMBL/GenBank/DDBJ databases">
        <title>Genomic analysis of Lentibacillus sp. NKC851-2.</title>
        <authorList>
            <person name="Oh Y.J."/>
        </authorList>
    </citation>
    <scope>NUCLEOTIDE SEQUENCE [LARGE SCALE GENOMIC DNA]</scope>
    <source>
        <strain evidence="1 2">NKC851-2</strain>
    </source>
</reference>
<dbReference type="EMBL" id="VJMZ01000001">
    <property type="protein sequence ID" value="TRM10704.1"/>
    <property type="molecule type" value="Genomic_DNA"/>
</dbReference>
<keyword evidence="2" id="KW-1185">Reference proteome</keyword>
<evidence type="ECO:0000313" key="2">
    <source>
        <dbReference type="Proteomes" id="UP000319280"/>
    </source>
</evidence>